<feature type="transmembrane region" description="Helical" evidence="1">
    <location>
        <begin position="44"/>
        <end position="61"/>
    </location>
</feature>
<reference evidence="2 3" key="1">
    <citation type="submission" date="2017-09" db="EMBL/GenBank/DDBJ databases">
        <title>Bacterial strain isolated from the female urinary microbiota.</title>
        <authorList>
            <person name="Thomas-White K."/>
            <person name="Kumar N."/>
            <person name="Forster S."/>
            <person name="Putonti C."/>
            <person name="Lawley T."/>
            <person name="Wolfe A.J."/>
        </authorList>
    </citation>
    <scope>NUCLEOTIDE SEQUENCE [LARGE SCALE GENOMIC DNA]</scope>
    <source>
        <strain evidence="2 3">UMB0792</strain>
    </source>
</reference>
<dbReference type="AlphaFoldDB" id="A0A2N6T5Y7"/>
<accession>A0A2N6T5Y7</accession>
<keyword evidence="1" id="KW-1133">Transmembrane helix</keyword>
<proteinExistence type="predicted"/>
<dbReference type="Proteomes" id="UP000235836">
    <property type="component" value="Unassembled WGS sequence"/>
</dbReference>
<feature type="transmembrane region" description="Helical" evidence="1">
    <location>
        <begin position="247"/>
        <end position="268"/>
    </location>
</feature>
<dbReference type="RefSeq" id="WP_102723563.1">
    <property type="nucleotide sequence ID" value="NZ_JBHRZL010000003.1"/>
</dbReference>
<feature type="transmembrane region" description="Helical" evidence="1">
    <location>
        <begin position="275"/>
        <end position="291"/>
    </location>
</feature>
<feature type="transmembrane region" description="Helical" evidence="1">
    <location>
        <begin position="106"/>
        <end position="126"/>
    </location>
</feature>
<feature type="transmembrane region" description="Helical" evidence="1">
    <location>
        <begin position="81"/>
        <end position="100"/>
    </location>
</feature>
<keyword evidence="1" id="KW-0472">Membrane</keyword>
<evidence type="ECO:0000313" key="2">
    <source>
        <dbReference type="EMBL" id="PMC64731.1"/>
    </source>
</evidence>
<feature type="transmembrane region" description="Helical" evidence="1">
    <location>
        <begin position="21"/>
        <end position="38"/>
    </location>
</feature>
<feature type="transmembrane region" description="Helical" evidence="1">
    <location>
        <begin position="303"/>
        <end position="327"/>
    </location>
</feature>
<keyword evidence="1" id="KW-0812">Transmembrane</keyword>
<feature type="transmembrane region" description="Helical" evidence="1">
    <location>
        <begin position="187"/>
        <end position="207"/>
    </location>
</feature>
<gene>
    <name evidence="2" type="ORF">CJ203_03480</name>
</gene>
<dbReference type="EMBL" id="PNHG01000004">
    <property type="protein sequence ID" value="PMC64731.1"/>
    <property type="molecule type" value="Genomic_DNA"/>
</dbReference>
<organism evidence="2 3">
    <name type="scientific">Corynebacterium tuscaniense</name>
    <dbReference type="NCBI Taxonomy" id="302449"/>
    <lineage>
        <taxon>Bacteria</taxon>
        <taxon>Bacillati</taxon>
        <taxon>Actinomycetota</taxon>
        <taxon>Actinomycetes</taxon>
        <taxon>Mycobacteriales</taxon>
        <taxon>Corynebacteriaceae</taxon>
        <taxon>Corynebacterium</taxon>
    </lineage>
</organism>
<comment type="caution">
    <text evidence="2">The sequence shown here is derived from an EMBL/GenBank/DDBJ whole genome shotgun (WGS) entry which is preliminary data.</text>
</comment>
<name>A0A2N6T5Y7_9CORY</name>
<protein>
    <submittedName>
        <fullName evidence="2">Uncharacterized protein</fullName>
    </submittedName>
</protein>
<feature type="transmembrane region" description="Helical" evidence="1">
    <location>
        <begin position="219"/>
        <end position="241"/>
    </location>
</feature>
<evidence type="ECO:0000313" key="3">
    <source>
        <dbReference type="Proteomes" id="UP000235836"/>
    </source>
</evidence>
<keyword evidence="3" id="KW-1185">Reference proteome</keyword>
<sequence>MNTSLLGYFRHQFVAPPLTRLIWMIPMLAMLAFGLLYVTRDSVVGVIFGPMILTVVMIGALSSEDTAYTAYGMPSSRAKKLTAMAVVPSVAFSAGIALVARPDWVGAAGALVALVSGLLFGGQYIAGHGVASDRKADSHLGGGSFEFELIFKPQLLWALGAGSAHSLMIPLTSFIGNDTLRPLLGGLPIMIWYSAYCMQGLGITGAATGASYGVPRRQWFALSWAAAIAAVVVYIVVAGLFSPVTGTWPAVIVTGAGGFACAVLGGAMKIWRTELGMLPAYMMFFIANGASDTQSFLDGAVIFALATAGIIALVGIVIQAGYLMGLINPKHAQKNR</sequence>
<evidence type="ECO:0000256" key="1">
    <source>
        <dbReference type="SAM" id="Phobius"/>
    </source>
</evidence>